<proteinExistence type="predicted"/>
<keyword evidence="1" id="KW-0472">Membrane</keyword>
<evidence type="ECO:0000256" key="1">
    <source>
        <dbReference type="SAM" id="Phobius"/>
    </source>
</evidence>
<name>A0A6C0F8N6_9ZZZZ</name>
<feature type="transmembrane region" description="Helical" evidence="1">
    <location>
        <begin position="6"/>
        <end position="24"/>
    </location>
</feature>
<keyword evidence="1" id="KW-1133">Transmembrane helix</keyword>
<dbReference type="Gene3D" id="2.60.120.200">
    <property type="match status" value="1"/>
</dbReference>
<dbReference type="AlphaFoldDB" id="A0A6C0F8N6"/>
<protein>
    <recommendedName>
        <fullName evidence="3">Lectin/glucanase superfamily protein</fullName>
    </recommendedName>
</protein>
<accession>A0A6C0F8N6</accession>
<dbReference type="SUPFAM" id="SSF49899">
    <property type="entry name" value="Concanavalin A-like lectins/glucanases"/>
    <property type="match status" value="1"/>
</dbReference>
<evidence type="ECO:0008006" key="3">
    <source>
        <dbReference type="Google" id="ProtNLM"/>
    </source>
</evidence>
<keyword evidence="1" id="KW-0812">Transmembrane</keyword>
<dbReference type="InterPro" id="IPR013320">
    <property type="entry name" value="ConA-like_dom_sf"/>
</dbReference>
<evidence type="ECO:0000313" key="2">
    <source>
        <dbReference type="EMBL" id="QHT37444.1"/>
    </source>
</evidence>
<dbReference type="Pfam" id="PF13385">
    <property type="entry name" value="Laminin_G_3"/>
    <property type="match status" value="1"/>
</dbReference>
<dbReference type="EMBL" id="MN738796">
    <property type="protein sequence ID" value="QHT37444.1"/>
    <property type="molecule type" value="Genomic_DNA"/>
</dbReference>
<organism evidence="2">
    <name type="scientific">viral metagenome</name>
    <dbReference type="NCBI Taxonomy" id="1070528"/>
    <lineage>
        <taxon>unclassified sequences</taxon>
        <taxon>metagenomes</taxon>
        <taxon>organismal metagenomes</taxon>
    </lineage>
</organism>
<reference evidence="2" key="1">
    <citation type="journal article" date="2020" name="Nature">
        <title>Giant virus diversity and host interactions through global metagenomics.</title>
        <authorList>
            <person name="Schulz F."/>
            <person name="Roux S."/>
            <person name="Paez-Espino D."/>
            <person name="Jungbluth S."/>
            <person name="Walsh D.A."/>
            <person name="Denef V.J."/>
            <person name="McMahon K.D."/>
            <person name="Konstantinidis K.T."/>
            <person name="Eloe-Fadrosh E.A."/>
            <person name="Kyrpides N.C."/>
            <person name="Woyke T."/>
        </authorList>
    </citation>
    <scope>NUCLEOTIDE SEQUENCE</scope>
    <source>
        <strain evidence="2">GVMAG-S-ERX555997-44</strain>
    </source>
</reference>
<sequence>MEFKTIIIGFIIFLVIIWLYRYFFTDPTRTSLLTMGKAKTSVIKSYTQITGNAESTDFTYNMWIYVSDWNYKMGKDKIIIQRKNLNNDLFPEIKLASSSNDLLINMHVFSDVGTGSSTSQTKPSGQCRVANIPLQKWTQISITVNNRALDTYIDGKLVKTCLLDGVPKVDGQTNINICPPNTVGGDAGFDGFIAKVRYYSRALNPREVYELYKEGYSGSLFGNLFNKYKLRFSYIKDNEEVGSLEI</sequence>